<feature type="domain" description="FAS1" evidence="1">
    <location>
        <begin position="21"/>
        <end position="171"/>
    </location>
</feature>
<proteinExistence type="predicted"/>
<dbReference type="Pfam" id="PF02469">
    <property type="entry name" value="Fasciclin"/>
    <property type="match status" value="1"/>
</dbReference>
<dbReference type="EMBL" id="SODV01000001">
    <property type="protein sequence ID" value="TDX00759.1"/>
    <property type="molecule type" value="Genomic_DNA"/>
</dbReference>
<dbReference type="PROSITE" id="PS50213">
    <property type="entry name" value="FAS1"/>
    <property type="match status" value="1"/>
</dbReference>
<dbReference type="AlphaFoldDB" id="A0A4R8DRY6"/>
<evidence type="ECO:0000259" key="1">
    <source>
        <dbReference type="PROSITE" id="PS50213"/>
    </source>
</evidence>
<dbReference type="Gene3D" id="2.30.180.10">
    <property type="entry name" value="FAS1 domain"/>
    <property type="match status" value="2"/>
</dbReference>
<sequence>MCVIGCNKPNYQSQQQANATLQNAGDYINNNFDYTLFAAALKKTGFLDTLNNPNASFTVFVPTNEAFNADSILSPSDFDKIPIDTLRTMMRSYILRQKLFFSDIPANMDNLYPNLNGVNLYLSAFSTSSGYTSFFLVDGVRVTGFTNAAGNATTYDVPQANAVIHVLPTVMKSNAYTVQDFLTARPDLSDFVAACKHFNLWDGLKTANPATVYAVNNAGMEGRGLTADSIARLDTSQYYPALFSGYVEYPHHLFVWDLTVISAFANATGVSYNSNAIFPLAGGYSFIMTGTYGGFGCYMIDLAGNYIGPIPSPYGYPETTPYVPGETDFTCSNGVVHILSDLVVLPSAVHK</sequence>
<comment type="caution">
    <text evidence="2">The sequence shown here is derived from an EMBL/GenBank/DDBJ whole genome shotgun (WGS) entry which is preliminary data.</text>
</comment>
<name>A0A4R8DRY6_9BACT</name>
<dbReference type="InterPro" id="IPR050904">
    <property type="entry name" value="Adhesion/Biosynth-related"/>
</dbReference>
<reference evidence="2 3" key="1">
    <citation type="submission" date="2019-03" db="EMBL/GenBank/DDBJ databases">
        <title>Genomic Encyclopedia of Type Strains, Phase IV (KMG-IV): sequencing the most valuable type-strain genomes for metagenomic binning, comparative biology and taxonomic classification.</title>
        <authorList>
            <person name="Goeker M."/>
        </authorList>
    </citation>
    <scope>NUCLEOTIDE SEQUENCE [LARGE SCALE GENOMIC DNA]</scope>
    <source>
        <strain evidence="2 3">DSM 100059</strain>
    </source>
</reference>
<keyword evidence="3" id="KW-1185">Reference proteome</keyword>
<dbReference type="PANTHER" id="PTHR10900:SF77">
    <property type="entry name" value="FI19380P1"/>
    <property type="match status" value="1"/>
</dbReference>
<dbReference type="Proteomes" id="UP000294498">
    <property type="component" value="Unassembled WGS sequence"/>
</dbReference>
<dbReference type="InterPro" id="IPR036378">
    <property type="entry name" value="FAS1_dom_sf"/>
</dbReference>
<dbReference type="InterPro" id="IPR000782">
    <property type="entry name" value="FAS1_domain"/>
</dbReference>
<dbReference type="SUPFAM" id="SSF82153">
    <property type="entry name" value="FAS1 domain"/>
    <property type="match status" value="2"/>
</dbReference>
<organism evidence="2 3">
    <name type="scientific">Dinghuibacter silviterrae</name>
    <dbReference type="NCBI Taxonomy" id="1539049"/>
    <lineage>
        <taxon>Bacteria</taxon>
        <taxon>Pseudomonadati</taxon>
        <taxon>Bacteroidota</taxon>
        <taxon>Chitinophagia</taxon>
        <taxon>Chitinophagales</taxon>
        <taxon>Chitinophagaceae</taxon>
        <taxon>Dinghuibacter</taxon>
    </lineage>
</organism>
<protein>
    <submittedName>
        <fullName evidence="2">Putative surface protein with fasciclin (FAS1) repeats</fullName>
    </submittedName>
</protein>
<dbReference type="PANTHER" id="PTHR10900">
    <property type="entry name" value="PERIOSTIN-RELATED"/>
    <property type="match status" value="1"/>
</dbReference>
<evidence type="ECO:0000313" key="3">
    <source>
        <dbReference type="Proteomes" id="UP000294498"/>
    </source>
</evidence>
<accession>A0A4R8DRY6</accession>
<gene>
    <name evidence="2" type="ORF">EDB95_1787</name>
</gene>
<evidence type="ECO:0000313" key="2">
    <source>
        <dbReference type="EMBL" id="TDX00759.1"/>
    </source>
</evidence>